<reference evidence="4" key="1">
    <citation type="submission" date="2024-06" db="EMBL/GenBank/DDBJ databases">
        <authorList>
            <person name="Ryan C."/>
        </authorList>
    </citation>
    <scope>NUCLEOTIDE SEQUENCE [LARGE SCALE GENOMIC DNA]</scope>
</reference>
<dbReference type="Proteomes" id="UP001497457">
    <property type="component" value="Chromosome 18b"/>
</dbReference>
<reference evidence="3 4" key="2">
    <citation type="submission" date="2024-10" db="EMBL/GenBank/DDBJ databases">
        <authorList>
            <person name="Ryan C."/>
        </authorList>
    </citation>
    <scope>NUCLEOTIDE SEQUENCE [LARGE SCALE GENOMIC DNA]</scope>
</reference>
<feature type="repeat" description="ARM" evidence="1">
    <location>
        <begin position="440"/>
        <end position="482"/>
    </location>
</feature>
<dbReference type="InterPro" id="IPR000225">
    <property type="entry name" value="Armadillo"/>
</dbReference>
<feature type="repeat" description="ARM" evidence="1">
    <location>
        <begin position="208"/>
        <end position="250"/>
    </location>
</feature>
<evidence type="ECO:0000313" key="3">
    <source>
        <dbReference type="EMBL" id="CAL4956380.1"/>
    </source>
</evidence>
<dbReference type="Pfam" id="PF11841">
    <property type="entry name" value="ELMO_ARM"/>
    <property type="match status" value="1"/>
</dbReference>
<dbReference type="InterPro" id="IPR011989">
    <property type="entry name" value="ARM-like"/>
</dbReference>
<dbReference type="PANTHER" id="PTHR47451:SF1">
    <property type="entry name" value="ARM REPEAT SUPERFAMILY PROTEIN"/>
    <property type="match status" value="1"/>
</dbReference>
<feature type="repeat" description="ARM" evidence="1">
    <location>
        <begin position="764"/>
        <end position="806"/>
    </location>
</feature>
<evidence type="ECO:0000313" key="4">
    <source>
        <dbReference type="Proteomes" id="UP001497457"/>
    </source>
</evidence>
<evidence type="ECO:0000259" key="2">
    <source>
        <dbReference type="Pfam" id="PF11841"/>
    </source>
</evidence>
<dbReference type="InterPro" id="IPR024574">
    <property type="entry name" value="ELMO_ARM"/>
</dbReference>
<dbReference type="AlphaFoldDB" id="A0ABC8Z9J6"/>
<keyword evidence="4" id="KW-1185">Reference proteome</keyword>
<dbReference type="SMART" id="SM00185">
    <property type="entry name" value="ARM"/>
    <property type="match status" value="9"/>
</dbReference>
<dbReference type="Gene3D" id="1.25.10.10">
    <property type="entry name" value="Leucine-rich Repeat Variant"/>
    <property type="match status" value="3"/>
</dbReference>
<dbReference type="EMBL" id="OZ075128">
    <property type="protein sequence ID" value="CAL4956380.1"/>
    <property type="molecule type" value="Genomic_DNA"/>
</dbReference>
<sequence length="839" mass="91632">MLPAVAAASPALSQLPRQHHLGRRFHLWCHRLLPATPTKASCGAGRAGRRLLIASAFASGDGPSRQDVEYSAGATGSGSAYLGLFVRWLGLDNDPHDREHAVCTLYQYSLGGRKSIDEIMQFPGCIVLITSLLKLESTRACEAAAGLLRNITSVPIYRKMAIESGAMEEIISLLCKSTITPEMMEQCLCTIWNFSIDDNWRYKILASDFLSKIVSYLDEEDIKVKEAAGGIISNLALSPSNHGALVEAGVIPKLVHFLQTKEDDYKIIRKEAKSSLVLLARDDYYHSIIIEEGLVRVPLVGSTAYKAFKPLPHSWPSFPDGSEIQRSSHPSKYGATELLLGLSVNEKDTKPNQAKINAMIGRSNQQFLARVGAIELDDEGNEQSGSENNDLYTILPWVDGVARLVLILGLEDVSAIKKAARAIGDASIHEHMRTSFKEAGAVKPLLQLLKHNDVPVREAAAYALEKLSVSSTICQKAKEEGGLELLVNTVKDPNTPVKQLEKIIYILSRMFDMGISMVAAPERYAHEDVTSAERSIQGDTDNGSSAISHTFENQEMASELILDFDAISRLTKVLKEAPPSLQAKVCCILEHLAPSEQHATAMTATSIGSVIEAILEIGVIHGTRADSEDFDNLPSVATEEVSQAVSAAARLLTKLLNFDLFVRSINSEKFTSLLRRMLKTSFPLQSKDWLAACLVKLESRAGLSGNHGVSSIDMEITIYQTIPRLVEQMMTSFSFEKKRSAVIELNKIISSGVLEYTRAVADTGGIFPLVKMLEEGDGGALEATLAILYNLSMDPENHPAIVAAGAVPLLKRIVLAEGPHWTNAIQLLRTLPVWYPGSR</sequence>
<feature type="domain" description="ELMO armadillo-like helical" evidence="2">
    <location>
        <begin position="162"/>
        <end position="264"/>
    </location>
</feature>
<dbReference type="PROSITE" id="PS50176">
    <property type="entry name" value="ARM_REPEAT"/>
    <property type="match status" value="3"/>
</dbReference>
<dbReference type="Pfam" id="PF00514">
    <property type="entry name" value="Arm"/>
    <property type="match status" value="1"/>
</dbReference>
<protein>
    <recommendedName>
        <fullName evidence="2">ELMO armadillo-like helical domain-containing protein</fullName>
    </recommendedName>
</protein>
<accession>A0ABC8Z9J6</accession>
<dbReference type="SUPFAM" id="SSF48371">
    <property type="entry name" value="ARM repeat"/>
    <property type="match status" value="2"/>
</dbReference>
<organism evidence="3 4">
    <name type="scientific">Urochloa decumbens</name>
    <dbReference type="NCBI Taxonomy" id="240449"/>
    <lineage>
        <taxon>Eukaryota</taxon>
        <taxon>Viridiplantae</taxon>
        <taxon>Streptophyta</taxon>
        <taxon>Embryophyta</taxon>
        <taxon>Tracheophyta</taxon>
        <taxon>Spermatophyta</taxon>
        <taxon>Magnoliopsida</taxon>
        <taxon>Liliopsida</taxon>
        <taxon>Poales</taxon>
        <taxon>Poaceae</taxon>
        <taxon>PACMAD clade</taxon>
        <taxon>Panicoideae</taxon>
        <taxon>Panicodae</taxon>
        <taxon>Paniceae</taxon>
        <taxon>Melinidinae</taxon>
        <taxon>Urochloa</taxon>
    </lineage>
</organism>
<dbReference type="PANTHER" id="PTHR47451">
    <property type="entry name" value="ARM REPEAT SUPERFAMILY PROTEIN"/>
    <property type="match status" value="1"/>
</dbReference>
<proteinExistence type="predicted"/>
<evidence type="ECO:0000256" key="1">
    <source>
        <dbReference type="PROSITE-ProRule" id="PRU00259"/>
    </source>
</evidence>
<name>A0ABC8Z9J6_9POAL</name>
<gene>
    <name evidence="3" type="ORF">URODEC1_LOCUS42002</name>
</gene>
<dbReference type="InterPro" id="IPR016024">
    <property type="entry name" value="ARM-type_fold"/>
</dbReference>